<evidence type="ECO:0000313" key="2">
    <source>
        <dbReference type="Proteomes" id="UP000054928"/>
    </source>
</evidence>
<dbReference type="EMBL" id="CCYD01000553">
    <property type="protein sequence ID" value="CEG41213.1"/>
    <property type="molecule type" value="Genomic_DNA"/>
</dbReference>
<accession>A0A0P1AJ11</accession>
<reference evidence="2" key="1">
    <citation type="submission" date="2014-09" db="EMBL/GenBank/DDBJ databases">
        <authorList>
            <person name="Sharma Rahul"/>
            <person name="Thines Marco"/>
        </authorList>
    </citation>
    <scope>NUCLEOTIDE SEQUENCE [LARGE SCALE GENOMIC DNA]</scope>
</reference>
<keyword evidence="2" id="KW-1185">Reference proteome</keyword>
<dbReference type="GeneID" id="36406630"/>
<organism evidence="1 2">
    <name type="scientific">Plasmopara halstedii</name>
    <name type="common">Downy mildew of sunflower</name>
    <dbReference type="NCBI Taxonomy" id="4781"/>
    <lineage>
        <taxon>Eukaryota</taxon>
        <taxon>Sar</taxon>
        <taxon>Stramenopiles</taxon>
        <taxon>Oomycota</taxon>
        <taxon>Peronosporomycetes</taxon>
        <taxon>Peronosporales</taxon>
        <taxon>Peronosporaceae</taxon>
        <taxon>Plasmopara</taxon>
    </lineage>
</organism>
<dbReference type="Proteomes" id="UP000054928">
    <property type="component" value="Unassembled WGS sequence"/>
</dbReference>
<dbReference type="STRING" id="4781.A0A0P1AJ11"/>
<dbReference type="RefSeq" id="XP_024577582.1">
    <property type="nucleotide sequence ID" value="XM_024726957.1"/>
</dbReference>
<name>A0A0P1AJ11_PLAHL</name>
<protein>
    <submittedName>
        <fullName evidence="1">Uncharacterized protein</fullName>
    </submittedName>
</protein>
<evidence type="ECO:0000313" key="1">
    <source>
        <dbReference type="EMBL" id="CEG41213.1"/>
    </source>
</evidence>
<dbReference type="AlphaFoldDB" id="A0A0P1AJ11"/>
<proteinExistence type="predicted"/>
<sequence>MRVRSIVGLSTVAILCYPELVRVVATSSISGERRESTHLRRGVQSATDQVQSLSEERMQIKGGPIAHALVDIEMIARWSKTYRKAQGFNAKGWFKSFEATKLKQLEILGKEKYFAVMEMERLRLGEMYSDLKELVVPESKLYRSGFGGKQDLDDKQVLIDKQVLDDRQILVENLASSINKVVSDLKMLAAKQVMIEKIVVDINKFIDDKVLSNKQGLVQMLRDTIKNTLDTKQVFDDKQIFDDQRGLIEQLVLSIKTVLDVDRFFDNKQLLVQQLILAIKKVLADKQVLAGRQVFTDKQALSNEQGLVQKLISTFKQVFTDRKVLNDKQVLAERQALVEELLVDAKQDSKIDALSI</sequence>